<evidence type="ECO:0000313" key="3">
    <source>
        <dbReference type="EMBL" id="OAF64553.1"/>
    </source>
</evidence>
<dbReference type="EMBL" id="LWCA01001756">
    <property type="protein sequence ID" value="OAF64553.1"/>
    <property type="molecule type" value="Genomic_DNA"/>
</dbReference>
<feature type="region of interest" description="Disordered" evidence="1">
    <location>
        <begin position="485"/>
        <end position="509"/>
    </location>
</feature>
<keyword evidence="4" id="KW-1185">Reference proteome</keyword>
<feature type="compositionally biased region" description="Basic and acidic residues" evidence="1">
    <location>
        <begin position="485"/>
        <end position="498"/>
    </location>
</feature>
<evidence type="ECO:0000313" key="4">
    <source>
        <dbReference type="Proteomes" id="UP000078046"/>
    </source>
</evidence>
<evidence type="ECO:0000256" key="1">
    <source>
        <dbReference type="SAM" id="MobiDB-lite"/>
    </source>
</evidence>
<feature type="chain" id="PRO_5008056671" description="MAM domain-containing protein" evidence="2">
    <location>
        <begin position="17"/>
        <end position="509"/>
    </location>
</feature>
<sequence length="509" mass="60943">MKLVLLSIAFLYTCQAYTNVILHCPFTTSTCGRHSGNWHLSGDESLENVHHYVKTSDAIATLGYQPFKKNLYRDFSTVACAKLKYYSTNRNNTIMISIKQTEFPHHIQNSHVNDHSDSNWKTYESSFLTKVDEFIWIIITVMNKDGGYVAISNFSVSIGSCDSSNEYPPYLELEYPSISRRVKKKVNDIEKSEFSSIDTANSNTHDYNHQEIKYPEKDHTSSYKSNEGYPHDYDIYYPNESKKVNTNNHHNFHSESNSNGHFKYSHNYDNHFKLNNKTHERVYIDNPHTYQYSGSNNVHGYNNHDDENSIDSIKYRIHPGHHIHHHNDNENNRNNKYGMQNGYYDDHFRKNNHHDHYNNNNDFHYYSTDDDNIYKKNYHHKHQNNVHHYSDQSNHRGRYHNDDNNYKDHHHDYFHYNEPHSQSQGVYIDKQYKQPHYMVNQHSYRQPEMRHMTAYDYYMNLARLNYLYYELRLNYGQHLNFHHSDSHENRHGFNNDKTNRHHTHHSSFH</sequence>
<dbReference type="AlphaFoldDB" id="A0A177AT55"/>
<gene>
    <name evidence="3" type="ORF">A3Q56_07737</name>
</gene>
<evidence type="ECO:0008006" key="5">
    <source>
        <dbReference type="Google" id="ProtNLM"/>
    </source>
</evidence>
<proteinExistence type="predicted"/>
<feature type="compositionally biased region" description="Basic residues" evidence="1">
    <location>
        <begin position="499"/>
        <end position="509"/>
    </location>
</feature>
<protein>
    <recommendedName>
        <fullName evidence="5">MAM domain-containing protein</fullName>
    </recommendedName>
</protein>
<organism evidence="3 4">
    <name type="scientific">Intoshia linei</name>
    <dbReference type="NCBI Taxonomy" id="1819745"/>
    <lineage>
        <taxon>Eukaryota</taxon>
        <taxon>Metazoa</taxon>
        <taxon>Spiralia</taxon>
        <taxon>Lophotrochozoa</taxon>
        <taxon>Mesozoa</taxon>
        <taxon>Orthonectida</taxon>
        <taxon>Rhopaluridae</taxon>
        <taxon>Intoshia</taxon>
    </lineage>
</organism>
<comment type="caution">
    <text evidence="3">The sequence shown here is derived from an EMBL/GenBank/DDBJ whole genome shotgun (WGS) entry which is preliminary data.</text>
</comment>
<evidence type="ECO:0000256" key="2">
    <source>
        <dbReference type="SAM" id="SignalP"/>
    </source>
</evidence>
<name>A0A177AT55_9BILA</name>
<reference evidence="3 4" key="1">
    <citation type="submission" date="2016-04" db="EMBL/GenBank/DDBJ databases">
        <title>The genome of Intoshia linei affirms orthonectids as highly simplified spiralians.</title>
        <authorList>
            <person name="Mikhailov K.V."/>
            <person name="Slusarev G.S."/>
            <person name="Nikitin M.A."/>
            <person name="Logacheva M.D."/>
            <person name="Penin A."/>
            <person name="Aleoshin V."/>
            <person name="Panchin Y.V."/>
        </authorList>
    </citation>
    <scope>NUCLEOTIDE SEQUENCE [LARGE SCALE GENOMIC DNA]</scope>
    <source>
        <strain evidence="3">Intl2013</strain>
        <tissue evidence="3">Whole animal</tissue>
    </source>
</reference>
<feature type="signal peptide" evidence="2">
    <location>
        <begin position="1"/>
        <end position="16"/>
    </location>
</feature>
<keyword evidence="2" id="KW-0732">Signal</keyword>
<accession>A0A177AT55</accession>
<dbReference type="Proteomes" id="UP000078046">
    <property type="component" value="Unassembled WGS sequence"/>
</dbReference>